<accession>V6TFP6</accession>
<dbReference type="AlphaFoldDB" id="V6TFP6"/>
<dbReference type="PROSITE" id="PS50088">
    <property type="entry name" value="ANK_REPEAT"/>
    <property type="match status" value="6"/>
</dbReference>
<dbReference type="EMBL" id="AHGT01000069">
    <property type="protein sequence ID" value="ESU35745.1"/>
    <property type="molecule type" value="Genomic_DNA"/>
</dbReference>
<feature type="repeat" description="ANK" evidence="1">
    <location>
        <begin position="774"/>
        <end position="806"/>
    </location>
</feature>
<dbReference type="VEuPathDB" id="GiardiaDB:GL50803_0014636"/>
<dbReference type="VEuPathDB" id="GiardiaDB:QR46_1223"/>
<dbReference type="Gene3D" id="1.25.40.20">
    <property type="entry name" value="Ankyrin repeat-containing domain"/>
    <property type="match status" value="4"/>
</dbReference>
<dbReference type="VEuPathDB" id="GiardiaDB:GL50581_3209"/>
<feature type="repeat" description="ANK" evidence="1">
    <location>
        <begin position="623"/>
        <end position="655"/>
    </location>
</feature>
<dbReference type="Pfam" id="PF00023">
    <property type="entry name" value="Ank"/>
    <property type="match status" value="1"/>
</dbReference>
<evidence type="ECO:0000256" key="1">
    <source>
        <dbReference type="PROSITE-ProRule" id="PRU00023"/>
    </source>
</evidence>
<dbReference type="VEuPathDB" id="GiardiaDB:GL50581_192"/>
<evidence type="ECO:0000313" key="3">
    <source>
        <dbReference type="Proteomes" id="UP000018320"/>
    </source>
</evidence>
<dbReference type="Pfam" id="PF12796">
    <property type="entry name" value="Ank_2"/>
    <property type="match status" value="3"/>
</dbReference>
<protein>
    <submittedName>
        <fullName evidence="2">Ankyrin repeat protein</fullName>
    </submittedName>
</protein>
<proteinExistence type="predicted"/>
<dbReference type="Proteomes" id="UP000018320">
    <property type="component" value="Unassembled WGS sequence"/>
</dbReference>
<sequence>MRGHGMDLSPLSARPIVTHSVSGPQEGKGKNKSTLMSDSLINTHYRDCLVIFEGRGIVTYRAFSVKHNEQVFVRHINFTRLEGRSAKPFTRLIHAIEKLCHPSILAYKIIVLSDSEALLEFNVVPLQLAVLLNSQAHACTHISEAIVLRVAESIEKAIDYLSSNLAEFSELPVRFGAADIISNYNLEGPVLLDPLFLLGLETRSMSIATEAPLTDVISLKHCLGLVLLELCTLQCSETSEYVSRAAVLAESSIYTPETLQCVFSYLQFGQPTSIVPPSLLTEKHNLDSSETLSEPDMPQGRTTLMECVLLDCLHEVAKYLPTEKRHTTEDGRTALMLASSAGKLEFVRLLAPHEARMQDNDGYTALMLAVENNHFECVEALLEFEAGLRTKTGKSALDIARTMGRHECMLLLEDKDCVSSPWERLMHAVQCSKIDTVLDNIDALDSGIFEEALRRGNTLILSLLCHKIAADELPITLSSPLHKRVDKQTRLMMSVCNRNAHDLIGYLDTLGHIYTQQLEFHSTDRRSKCQITGSTALMIAAYTGEIDNVKMLLIERGIRTSTGRTALMIAARYGHTDICKLLLGEAGLQDQEGRTAMMLAAQYRRHEVVQLLLPHEGGLVTSNGETALMIAANQGFVEVVEALIDVEAGLQTKHGMSALMFAVENGHADVARLLAEKEHGLQKKHGLCALALAAQYGRKDIVSSLMDYGNEKWNFTRLMYSVATRNYSLFFKTQPQAGQRTVGGYTALMIGAAIGNSIAVKFLIKQEAGMQTDSGWSALMFAAYHGHSDIVRKLYPHEAELLTAKKKDVFYWAARSIAPKPSVRSQVLSVLEECRKNIF</sequence>
<dbReference type="SUPFAM" id="SSF48403">
    <property type="entry name" value="Ankyrin repeat"/>
    <property type="match status" value="2"/>
</dbReference>
<dbReference type="InterPro" id="IPR002110">
    <property type="entry name" value="Ankyrin_rpt"/>
</dbReference>
<dbReference type="InterPro" id="IPR036770">
    <property type="entry name" value="Ankyrin_rpt-contain_sf"/>
</dbReference>
<dbReference type="PANTHER" id="PTHR24184">
    <property type="entry name" value="SI:CH211-189E2.2"/>
    <property type="match status" value="1"/>
</dbReference>
<feature type="repeat" description="ANK" evidence="1">
    <location>
        <begin position="361"/>
        <end position="393"/>
    </location>
</feature>
<dbReference type="VEuPathDB" id="GiardiaDB:DHA2_153672"/>
<organism evidence="2 3">
    <name type="scientific">Giardia intestinalis</name>
    <name type="common">Giardia lamblia</name>
    <dbReference type="NCBI Taxonomy" id="5741"/>
    <lineage>
        <taxon>Eukaryota</taxon>
        <taxon>Metamonada</taxon>
        <taxon>Diplomonadida</taxon>
        <taxon>Hexamitidae</taxon>
        <taxon>Giardiinae</taxon>
        <taxon>Giardia</taxon>
    </lineage>
</organism>
<name>V6TFP6_GIAIN</name>
<dbReference type="PROSITE" id="PS50297">
    <property type="entry name" value="ANK_REP_REGION"/>
    <property type="match status" value="4"/>
</dbReference>
<dbReference type="SMART" id="SM00248">
    <property type="entry name" value="ANK"/>
    <property type="match status" value="10"/>
</dbReference>
<feature type="repeat" description="ANK" evidence="1">
    <location>
        <begin position="532"/>
        <end position="565"/>
    </location>
</feature>
<evidence type="ECO:0000313" key="2">
    <source>
        <dbReference type="EMBL" id="ESU35745.1"/>
    </source>
</evidence>
<reference evidence="3" key="1">
    <citation type="submission" date="2012-02" db="EMBL/GenBank/DDBJ databases">
        <title>Genome sequencing of Giardia lamblia Genotypes A2 and B isolates (DH and GS) and comparative analysis with the genomes of Genotypes A1 and E (WB and Pig).</title>
        <authorList>
            <person name="Adam R."/>
            <person name="Dahlstrom E."/>
            <person name="Martens C."/>
            <person name="Bruno D."/>
            <person name="Barbian K."/>
            <person name="Porcella S.F."/>
            <person name="Nash T."/>
        </authorList>
    </citation>
    <scope>NUCLEOTIDE SEQUENCE</scope>
    <source>
        <strain evidence="3">DH</strain>
    </source>
</reference>
<dbReference type="PANTHER" id="PTHR24184:SF11">
    <property type="entry name" value="ANKYRIN REPEAT AND SOCS BOX CONTAINING 3"/>
    <property type="match status" value="1"/>
</dbReference>
<reference evidence="2 3" key="2">
    <citation type="journal article" date="2013" name="Genome Biol. Evol.">
        <title>Genome sequencing of Giardia lamblia genotypes A2 and B isolates (DH and GS) and comparative analysis with the genomes of genotypes A1 and E (WB and Pig).</title>
        <authorList>
            <person name="Adam R.D."/>
            <person name="Dahlstrom E.W."/>
            <person name="Martens C.A."/>
            <person name="Bruno D.P."/>
            <person name="Barbian K.D."/>
            <person name="Ricklefs S.M."/>
            <person name="Hernandez M.M."/>
            <person name="Narla N.P."/>
            <person name="Patel R.B."/>
            <person name="Porcella S.F."/>
            <person name="Nash T.E."/>
        </authorList>
    </citation>
    <scope>NUCLEOTIDE SEQUENCE [LARGE SCALE GENOMIC DNA]</scope>
    <source>
        <strain evidence="2 3">DH</strain>
    </source>
</reference>
<keyword evidence="1" id="KW-0040">ANK repeat</keyword>
<feature type="repeat" description="ANK" evidence="1">
    <location>
        <begin position="330"/>
        <end position="362"/>
    </location>
</feature>
<feature type="repeat" description="ANK" evidence="1">
    <location>
        <begin position="562"/>
        <end position="583"/>
    </location>
</feature>
<gene>
    <name evidence="2" type="ORF">DHA2_153672</name>
</gene>
<comment type="caution">
    <text evidence="2">The sequence shown here is derived from an EMBL/GenBank/DDBJ whole genome shotgun (WGS) entry which is preliminary data.</text>
</comment>